<evidence type="ECO:0000313" key="2">
    <source>
        <dbReference type="EMBL" id="MDM5453581.1"/>
    </source>
</evidence>
<dbReference type="AlphaFoldDB" id="A0AAW7IP67"/>
<evidence type="ECO:0000256" key="1">
    <source>
        <dbReference type="SAM" id="SignalP"/>
    </source>
</evidence>
<dbReference type="Pfam" id="PF10901">
    <property type="entry name" value="DUF2690"/>
    <property type="match status" value="1"/>
</dbReference>
<evidence type="ECO:0000313" key="3">
    <source>
        <dbReference type="Proteomes" id="UP001234602"/>
    </source>
</evidence>
<dbReference type="Proteomes" id="UP001234602">
    <property type="component" value="Unassembled WGS sequence"/>
</dbReference>
<reference evidence="2" key="1">
    <citation type="submission" date="2023-06" db="EMBL/GenBank/DDBJ databases">
        <title>Comparative genomics of Bacillaceae isolates and their secondary metabolite potential.</title>
        <authorList>
            <person name="Song L."/>
            <person name="Nielsen L.J."/>
            <person name="Mohite O."/>
            <person name="Xu X."/>
            <person name="Weber T."/>
            <person name="Kovacs A.T."/>
        </authorList>
    </citation>
    <scope>NUCLEOTIDE SEQUENCE</scope>
    <source>
        <strain evidence="2">D8_B_37</strain>
    </source>
</reference>
<feature type="signal peptide" evidence="1">
    <location>
        <begin position="1"/>
        <end position="26"/>
    </location>
</feature>
<protein>
    <submittedName>
        <fullName evidence="2">DUF2690 domain-containing protein</fullName>
    </submittedName>
</protein>
<organism evidence="2 3">
    <name type="scientific">Peribacillus simplex</name>
    <dbReference type="NCBI Taxonomy" id="1478"/>
    <lineage>
        <taxon>Bacteria</taxon>
        <taxon>Bacillati</taxon>
        <taxon>Bacillota</taxon>
        <taxon>Bacilli</taxon>
        <taxon>Bacillales</taxon>
        <taxon>Bacillaceae</taxon>
        <taxon>Peribacillus</taxon>
    </lineage>
</organism>
<gene>
    <name evidence="2" type="ORF">QUF89_15540</name>
</gene>
<name>A0AAW7IP67_9BACI</name>
<dbReference type="EMBL" id="JAUCEY010000008">
    <property type="protein sequence ID" value="MDM5453581.1"/>
    <property type="molecule type" value="Genomic_DNA"/>
</dbReference>
<feature type="chain" id="PRO_5043319694" evidence="1">
    <location>
        <begin position="27"/>
        <end position="160"/>
    </location>
</feature>
<dbReference type="RefSeq" id="WP_289320331.1">
    <property type="nucleotide sequence ID" value="NZ_JAUCEY010000008.1"/>
</dbReference>
<keyword evidence="1" id="KW-0732">Signal</keyword>
<comment type="caution">
    <text evidence="2">The sequence shown here is derived from an EMBL/GenBank/DDBJ whole genome shotgun (WGS) entry which is preliminary data.</text>
</comment>
<proteinExistence type="predicted"/>
<accession>A0AAW7IP67</accession>
<sequence>MKQKLLVFLSFLALTTMSFFIPNVEAASYNGKSPVSTGCQNDAYTAVSTNVKKDNGTIVGTIQVKYSPSCKSAWAKTTFNSALPSGYTGNAFIHQYNSDHSIKLRSYDCNSSGGNGKVLSGQKSCYTPMVDDPVGNYAKAEGYRSTSSNPFEAYGITGYY</sequence>
<dbReference type="InterPro" id="IPR021224">
    <property type="entry name" value="DUF2690"/>
</dbReference>